<evidence type="ECO:0000256" key="6">
    <source>
        <dbReference type="ARBA" id="ARBA00023136"/>
    </source>
</evidence>
<evidence type="ECO:0000256" key="4">
    <source>
        <dbReference type="ARBA" id="ARBA00022692"/>
    </source>
</evidence>
<feature type="transmembrane region" description="Helical" evidence="7">
    <location>
        <begin position="150"/>
        <end position="172"/>
    </location>
</feature>
<feature type="transmembrane region" description="Helical" evidence="7">
    <location>
        <begin position="415"/>
        <end position="432"/>
    </location>
</feature>
<sequence length="475" mass="49997">MTSLLAESRSVRTQAATAYRSHNYGIYIVLLAQLMLVLDSAVMNVGLPHIQADLHMSTGGLSWVLNGYALTFGGLLLLGGRLGDVFGRLRVFWWGLAAFTLFSLVGGLAPNAEMLIAARALQGAGAAIAAPSVLALLTTSAPNEHARNRALSQFTAVSAGGAGLGLLLGGALTDLASWRWTLFINIPIGLAVLATVRRYVTETPRRPGKFDFIGALTATGGAATVVWTVIKAQDYGWASAHTIGGFVLAALLFTILGYTESRHPHPLLRLSLLKDRRRVAALVTMSGAYGSMMAIFFLLVLFFEGTLKFGPMTAGLAFLPMPVTIFVLSRIVPKLVERYGQTPLILIGAAGRVLSFALLLGLHDTTNYWGVVGPLWIMAIASGLSFMPLTSLALKGVEPEHAGAASGLLQTMQQLGGAIGFAVIASVYATFGKVGDFTAGGHPGFIAALVIGLISLASALTLIRWPSRTPALAVD</sequence>
<feature type="transmembrane region" description="Helical" evidence="7">
    <location>
        <begin position="212"/>
        <end position="230"/>
    </location>
</feature>
<dbReference type="KEGG" id="nbe:Back2_15240"/>
<dbReference type="InterPro" id="IPR036259">
    <property type="entry name" value="MFS_trans_sf"/>
</dbReference>
<feature type="domain" description="Major facilitator superfamily (MFS) profile" evidence="8">
    <location>
        <begin position="25"/>
        <end position="470"/>
    </location>
</feature>
<dbReference type="SUPFAM" id="SSF103473">
    <property type="entry name" value="MFS general substrate transporter"/>
    <property type="match status" value="1"/>
</dbReference>
<dbReference type="PANTHER" id="PTHR42718:SF46">
    <property type="entry name" value="BLR6921 PROTEIN"/>
    <property type="match status" value="1"/>
</dbReference>
<keyword evidence="3" id="KW-1003">Cell membrane</keyword>
<evidence type="ECO:0000256" key="7">
    <source>
        <dbReference type="SAM" id="Phobius"/>
    </source>
</evidence>
<feature type="transmembrane region" description="Helical" evidence="7">
    <location>
        <begin position="444"/>
        <end position="463"/>
    </location>
</feature>
<proteinExistence type="predicted"/>
<evidence type="ECO:0000256" key="5">
    <source>
        <dbReference type="ARBA" id="ARBA00022989"/>
    </source>
</evidence>
<gene>
    <name evidence="9" type="ORF">Back2_15240</name>
</gene>
<evidence type="ECO:0000256" key="1">
    <source>
        <dbReference type="ARBA" id="ARBA00004651"/>
    </source>
</evidence>
<evidence type="ECO:0000256" key="2">
    <source>
        <dbReference type="ARBA" id="ARBA00022448"/>
    </source>
</evidence>
<comment type="subcellular location">
    <subcellularLocation>
        <location evidence="1">Cell membrane</location>
        <topology evidence="1">Multi-pass membrane protein</topology>
    </subcellularLocation>
</comment>
<dbReference type="Pfam" id="PF07690">
    <property type="entry name" value="MFS_1"/>
    <property type="match status" value="1"/>
</dbReference>
<dbReference type="InterPro" id="IPR020846">
    <property type="entry name" value="MFS_dom"/>
</dbReference>
<dbReference type="InterPro" id="IPR011701">
    <property type="entry name" value="MFS"/>
</dbReference>
<evidence type="ECO:0000259" key="8">
    <source>
        <dbReference type="PROSITE" id="PS50850"/>
    </source>
</evidence>
<evidence type="ECO:0000256" key="3">
    <source>
        <dbReference type="ARBA" id="ARBA00022475"/>
    </source>
</evidence>
<name>A0A3G9IEA9_9ACTN</name>
<dbReference type="RefSeq" id="WP_125568252.1">
    <property type="nucleotide sequence ID" value="NZ_AP019307.1"/>
</dbReference>
<dbReference type="GO" id="GO:0005886">
    <property type="term" value="C:plasma membrane"/>
    <property type="evidence" value="ECO:0007669"/>
    <property type="project" value="UniProtKB-SubCell"/>
</dbReference>
<protein>
    <submittedName>
        <fullName evidence="9">MFS transporter</fullName>
    </submittedName>
</protein>
<feature type="transmembrane region" description="Helical" evidence="7">
    <location>
        <begin position="344"/>
        <end position="363"/>
    </location>
</feature>
<feature type="transmembrane region" description="Helical" evidence="7">
    <location>
        <begin position="236"/>
        <end position="258"/>
    </location>
</feature>
<feature type="transmembrane region" description="Helical" evidence="7">
    <location>
        <begin position="24"/>
        <end position="47"/>
    </location>
</feature>
<feature type="transmembrane region" description="Helical" evidence="7">
    <location>
        <begin position="91"/>
        <end position="110"/>
    </location>
</feature>
<dbReference type="PANTHER" id="PTHR42718">
    <property type="entry name" value="MAJOR FACILITATOR SUPERFAMILY MULTIDRUG TRANSPORTER MFSC"/>
    <property type="match status" value="1"/>
</dbReference>
<dbReference type="EMBL" id="AP019307">
    <property type="protein sequence ID" value="BBH17237.1"/>
    <property type="molecule type" value="Genomic_DNA"/>
</dbReference>
<evidence type="ECO:0000313" key="10">
    <source>
        <dbReference type="Proteomes" id="UP000271573"/>
    </source>
</evidence>
<accession>A0A3G9IEA9</accession>
<keyword evidence="5 7" id="KW-1133">Transmembrane helix</keyword>
<feature type="transmembrane region" description="Helical" evidence="7">
    <location>
        <begin position="59"/>
        <end position="79"/>
    </location>
</feature>
<dbReference type="PROSITE" id="PS50850">
    <property type="entry name" value="MFS"/>
    <property type="match status" value="1"/>
</dbReference>
<dbReference type="GO" id="GO:0022857">
    <property type="term" value="F:transmembrane transporter activity"/>
    <property type="evidence" value="ECO:0007669"/>
    <property type="project" value="InterPro"/>
</dbReference>
<dbReference type="Gene3D" id="1.20.1720.10">
    <property type="entry name" value="Multidrug resistance protein D"/>
    <property type="match status" value="1"/>
</dbReference>
<keyword evidence="10" id="KW-1185">Reference proteome</keyword>
<keyword evidence="2" id="KW-0813">Transport</keyword>
<evidence type="ECO:0000313" key="9">
    <source>
        <dbReference type="EMBL" id="BBH17237.1"/>
    </source>
</evidence>
<dbReference type="Proteomes" id="UP000271573">
    <property type="component" value="Chromosome"/>
</dbReference>
<dbReference type="AlphaFoldDB" id="A0A3G9IEA9"/>
<keyword evidence="6 7" id="KW-0472">Membrane</keyword>
<feature type="transmembrane region" description="Helical" evidence="7">
    <location>
        <begin position="116"/>
        <end position="138"/>
    </location>
</feature>
<feature type="transmembrane region" description="Helical" evidence="7">
    <location>
        <begin position="375"/>
        <end position="394"/>
    </location>
</feature>
<organism evidence="9 10">
    <name type="scientific">Nocardioides baekrokdamisoli</name>
    <dbReference type="NCBI Taxonomy" id="1804624"/>
    <lineage>
        <taxon>Bacteria</taxon>
        <taxon>Bacillati</taxon>
        <taxon>Actinomycetota</taxon>
        <taxon>Actinomycetes</taxon>
        <taxon>Propionibacteriales</taxon>
        <taxon>Nocardioidaceae</taxon>
        <taxon>Nocardioides</taxon>
    </lineage>
</organism>
<dbReference type="OrthoDB" id="4668943at2"/>
<feature type="transmembrane region" description="Helical" evidence="7">
    <location>
        <begin position="279"/>
        <end position="303"/>
    </location>
</feature>
<dbReference type="Gene3D" id="1.20.1250.20">
    <property type="entry name" value="MFS general substrate transporter like domains"/>
    <property type="match status" value="1"/>
</dbReference>
<dbReference type="CDD" id="cd17321">
    <property type="entry name" value="MFS_MMR_MDR_like"/>
    <property type="match status" value="1"/>
</dbReference>
<keyword evidence="4 7" id="KW-0812">Transmembrane</keyword>
<feature type="transmembrane region" description="Helical" evidence="7">
    <location>
        <begin position="178"/>
        <end position="200"/>
    </location>
</feature>
<feature type="transmembrane region" description="Helical" evidence="7">
    <location>
        <begin position="309"/>
        <end position="332"/>
    </location>
</feature>
<reference evidence="9 10" key="1">
    <citation type="submission" date="2018-11" db="EMBL/GenBank/DDBJ databases">
        <title>Complete genome sequence of Nocardioides baekrokdamisoli strain KCTC 39748.</title>
        <authorList>
            <person name="Kang S.W."/>
            <person name="Lee K.C."/>
            <person name="Kim K.K."/>
            <person name="Kim J.S."/>
            <person name="Kim D.S."/>
            <person name="Ko S.H."/>
            <person name="Yang S.H."/>
            <person name="Shin Y.K."/>
            <person name="Lee J.S."/>
        </authorList>
    </citation>
    <scope>NUCLEOTIDE SEQUENCE [LARGE SCALE GENOMIC DNA]</scope>
    <source>
        <strain evidence="9 10">KCTC 39748</strain>
    </source>
</reference>